<organism evidence="4 5">
    <name type="scientific">Oxynema aestuarii AP17</name>
    <dbReference type="NCBI Taxonomy" id="2064643"/>
    <lineage>
        <taxon>Bacteria</taxon>
        <taxon>Bacillati</taxon>
        <taxon>Cyanobacteriota</taxon>
        <taxon>Cyanophyceae</taxon>
        <taxon>Oscillatoriophycideae</taxon>
        <taxon>Oscillatoriales</taxon>
        <taxon>Oscillatoriaceae</taxon>
        <taxon>Oxynema</taxon>
        <taxon>Oxynema aestuarii</taxon>
    </lineage>
</organism>
<dbReference type="SUPFAM" id="SSF53756">
    <property type="entry name" value="UDP-Glycosyltransferase/glycogen phosphorylase"/>
    <property type="match status" value="1"/>
</dbReference>
<dbReference type="Pfam" id="PF00534">
    <property type="entry name" value="Glycos_transf_1"/>
    <property type="match status" value="1"/>
</dbReference>
<evidence type="ECO:0000259" key="3">
    <source>
        <dbReference type="Pfam" id="PF13439"/>
    </source>
</evidence>
<proteinExistence type="predicted"/>
<dbReference type="GO" id="GO:0009103">
    <property type="term" value="P:lipopolysaccharide biosynthetic process"/>
    <property type="evidence" value="ECO:0007669"/>
    <property type="project" value="TreeGrafter"/>
</dbReference>
<accession>A0A6H1U1H5</accession>
<dbReference type="EMBL" id="CP051167">
    <property type="protein sequence ID" value="QIZ72020.1"/>
    <property type="molecule type" value="Genomic_DNA"/>
</dbReference>
<dbReference type="AlphaFoldDB" id="A0A6H1U1H5"/>
<protein>
    <submittedName>
        <fullName evidence="4">Glycosyltransferase family 4 protein</fullName>
    </submittedName>
</protein>
<dbReference type="PANTHER" id="PTHR46401">
    <property type="entry name" value="GLYCOSYLTRANSFERASE WBBK-RELATED"/>
    <property type="match status" value="1"/>
</dbReference>
<dbReference type="Gene3D" id="3.40.50.2000">
    <property type="entry name" value="Glycogen Phosphorylase B"/>
    <property type="match status" value="2"/>
</dbReference>
<keyword evidence="1 4" id="KW-0808">Transferase</keyword>
<evidence type="ECO:0000256" key="1">
    <source>
        <dbReference type="ARBA" id="ARBA00022679"/>
    </source>
</evidence>
<dbReference type="RefSeq" id="WP_168570171.1">
    <property type="nucleotide sequence ID" value="NZ_CP051167.1"/>
</dbReference>
<feature type="domain" description="Glycosyltransferase subfamily 4-like N-terminal" evidence="3">
    <location>
        <begin position="61"/>
        <end position="169"/>
    </location>
</feature>
<sequence>MTDLLINLSFLIPKPTGITTYAVNIFPHLKFLDPTLLVGEGIPGYSCYLIPSDLTPEQGTRGHFKRLWWTQQQLPKIYKTLRSRLLFSPVPEAPLAANCRSVVMVHDFIPLRFPKRRSPLTYYHRYYIPQVLKQAVHIVCNSEATARDITDFCQISARKITPIPLAYDASHFRPLNLPKQNYFLYIGRSDPYKNLSRAIAAFAKLPRELECEFWIAGSPDPRYTPVLQKQVESLNLDDRVQFLNYVAYDRLPILLNQAIALVFPTLWEGFGLPVLEAMACGTAVITSNCSALPEVAADAAILVDPYRVDAIAEALHAVATDVNLRSHLEELALQQASHFSWRKTGERTGEILQKYL</sequence>
<reference evidence="4 5" key="1">
    <citation type="submission" date="2020-04" db="EMBL/GenBank/DDBJ databases">
        <authorList>
            <person name="Basu S."/>
            <person name="Maruthanayagam V."/>
            <person name="Chakraborty S."/>
            <person name="Pramanik A."/>
            <person name="Mukherjee J."/>
            <person name="Brink B."/>
        </authorList>
    </citation>
    <scope>NUCLEOTIDE SEQUENCE [LARGE SCALE GENOMIC DNA]</scope>
    <source>
        <strain evidence="4 5">AP17</strain>
    </source>
</reference>
<dbReference type="InterPro" id="IPR001296">
    <property type="entry name" value="Glyco_trans_1"/>
</dbReference>
<dbReference type="InterPro" id="IPR028098">
    <property type="entry name" value="Glyco_trans_4-like_N"/>
</dbReference>
<name>A0A6H1U1H5_9CYAN</name>
<evidence type="ECO:0000313" key="5">
    <source>
        <dbReference type="Proteomes" id="UP000500857"/>
    </source>
</evidence>
<dbReference type="Pfam" id="PF13439">
    <property type="entry name" value="Glyco_transf_4"/>
    <property type="match status" value="1"/>
</dbReference>
<evidence type="ECO:0000259" key="2">
    <source>
        <dbReference type="Pfam" id="PF00534"/>
    </source>
</evidence>
<dbReference type="Proteomes" id="UP000500857">
    <property type="component" value="Chromosome"/>
</dbReference>
<keyword evidence="5" id="KW-1185">Reference proteome</keyword>
<feature type="domain" description="Glycosyl transferase family 1" evidence="2">
    <location>
        <begin position="174"/>
        <end position="331"/>
    </location>
</feature>
<dbReference type="GO" id="GO:0016757">
    <property type="term" value="F:glycosyltransferase activity"/>
    <property type="evidence" value="ECO:0007669"/>
    <property type="project" value="InterPro"/>
</dbReference>
<dbReference type="PANTHER" id="PTHR46401:SF2">
    <property type="entry name" value="GLYCOSYLTRANSFERASE WBBK-RELATED"/>
    <property type="match status" value="1"/>
</dbReference>
<dbReference type="FunFam" id="3.40.50.2000:FF:000119">
    <property type="entry name" value="Glycosyl transferase group 1"/>
    <property type="match status" value="1"/>
</dbReference>
<dbReference type="KEGG" id="oxy:HCG48_16710"/>
<dbReference type="CDD" id="cd03809">
    <property type="entry name" value="GT4_MtfB-like"/>
    <property type="match status" value="1"/>
</dbReference>
<gene>
    <name evidence="4" type="ORF">HCG48_16710</name>
</gene>
<evidence type="ECO:0000313" key="4">
    <source>
        <dbReference type="EMBL" id="QIZ72020.1"/>
    </source>
</evidence>